<dbReference type="InterPro" id="IPR006909">
    <property type="entry name" value="Rad21/Rec8_C_eu"/>
</dbReference>
<dbReference type="InterPro" id="IPR023093">
    <property type="entry name" value="ScpA-like_C"/>
</dbReference>
<feature type="compositionally biased region" description="Low complexity" evidence="4">
    <location>
        <begin position="628"/>
        <end position="641"/>
    </location>
</feature>
<accession>A0A175VPR7</accession>
<dbReference type="Pfam" id="PF04824">
    <property type="entry name" value="Rad21_Rec8"/>
    <property type="match status" value="1"/>
</dbReference>
<dbReference type="PANTHER" id="PTHR12585">
    <property type="entry name" value="SCC1 / RAD21 FAMILY MEMBER"/>
    <property type="match status" value="1"/>
</dbReference>
<organism evidence="7 8">
    <name type="scientific">Madurella mycetomatis</name>
    <dbReference type="NCBI Taxonomy" id="100816"/>
    <lineage>
        <taxon>Eukaryota</taxon>
        <taxon>Fungi</taxon>
        <taxon>Dikarya</taxon>
        <taxon>Ascomycota</taxon>
        <taxon>Pezizomycotina</taxon>
        <taxon>Sordariomycetes</taxon>
        <taxon>Sordariomycetidae</taxon>
        <taxon>Sordariales</taxon>
        <taxon>Sordariales incertae sedis</taxon>
        <taxon>Madurella</taxon>
    </lineage>
</organism>
<reference evidence="7 8" key="1">
    <citation type="journal article" date="2016" name="Genome Announc.">
        <title>Genome Sequence of Madurella mycetomatis mm55, Isolated from a Human Mycetoma Case in Sudan.</title>
        <authorList>
            <person name="Smit S."/>
            <person name="Derks M.F."/>
            <person name="Bervoets S."/>
            <person name="Fahal A."/>
            <person name="van Leeuwen W."/>
            <person name="van Belkum A."/>
            <person name="van de Sande W.W."/>
        </authorList>
    </citation>
    <scope>NUCLEOTIDE SEQUENCE [LARGE SCALE GENOMIC DNA]</scope>
    <source>
        <strain evidence="8">mm55</strain>
    </source>
</reference>
<dbReference type="InterPro" id="IPR039781">
    <property type="entry name" value="Rad21/Rec8-like"/>
</dbReference>
<feature type="compositionally biased region" description="Basic and acidic residues" evidence="4">
    <location>
        <begin position="441"/>
        <end position="452"/>
    </location>
</feature>
<dbReference type="InterPro" id="IPR006910">
    <property type="entry name" value="Rad21_Rec8_N"/>
</dbReference>
<proteinExistence type="inferred from homology"/>
<feature type="region of interest" description="Disordered" evidence="4">
    <location>
        <begin position="615"/>
        <end position="659"/>
    </location>
</feature>
<protein>
    <submittedName>
        <fullName evidence="7">Cohesin subunit rad21</fullName>
    </submittedName>
</protein>
<evidence type="ECO:0000256" key="4">
    <source>
        <dbReference type="SAM" id="MobiDB-lite"/>
    </source>
</evidence>
<dbReference type="Pfam" id="PF04825">
    <property type="entry name" value="Rad21_Rec8_N"/>
    <property type="match status" value="1"/>
</dbReference>
<dbReference type="GO" id="GO:1990414">
    <property type="term" value="P:replication-born double-strand break repair via sister chromatid exchange"/>
    <property type="evidence" value="ECO:0007669"/>
    <property type="project" value="TreeGrafter"/>
</dbReference>
<feature type="domain" description="Rad21/Rec8-like protein C-terminal eukaryotic" evidence="5">
    <location>
        <begin position="559"/>
        <end position="595"/>
    </location>
</feature>
<dbReference type="GO" id="GO:0007064">
    <property type="term" value="P:mitotic sister chromatid cohesion"/>
    <property type="evidence" value="ECO:0007669"/>
    <property type="project" value="TreeGrafter"/>
</dbReference>
<gene>
    <name evidence="7" type="ORF">MMYC01_209922</name>
</gene>
<evidence type="ECO:0000256" key="2">
    <source>
        <dbReference type="ARBA" id="ARBA00009870"/>
    </source>
</evidence>
<sequence>MFWSGTLLSATGPLAKAWLSANQERKVSKVQILQHNLQDSVDAIIAPNDAPLALRLSGQLLLGVVRIYSRKARYLLDDCNEALMKIKMAFRSTGNHDIPTNLHVQNKESLMLPDRITPYDNLDLLPPPSSDFLASQLEEVTATPISSRKGRPSNRDINLQEDFNNSQFLQDTTGDDEELALANMDDLDLELDFGMDIDERPTKLMDKSVEMGRDAPDARPIEEDMFSELDVGGPSKDRREREPSLGLDLDFGDGIHIADGEGDIQMGDDDLQFNIGDQSAMPDSAVRGMNRARISESPLSDIDEEFAKEVEMEYSRHMNTDMYEPGDDPTASTINAPQRHKKRKLLQPDEQTMLSNAQIKEQQSKRDNILKAQSFLTHDPYIVGLMDLHKNGGFVNNILFEGRSDSWAPELKGLLSLGSIRPNELKRKRDSGVADMDSEDEQGRSKSPRLELPEDETALSLDGAVAGNQSIAADGTVLEIPADDTAVFHGDDEDERPGSRGGAPSSPVPAFDETTMPLVHPADSGPVSIGTKHAVHILRDLFGAEAATNTEKRKKTAVVFQELLPEEKTTKADATKMFFECLVLATKDAIKVEQPEGSLGGPIRVRGKRGLWGDWAEREAGGEIARDQQQPPQQQQQQQQQGDEPEHAVQTTAAVAVEA</sequence>
<feature type="region of interest" description="Disordered" evidence="4">
    <location>
        <begin position="142"/>
        <end position="170"/>
    </location>
</feature>
<feature type="compositionally biased region" description="Basic and acidic residues" evidence="4">
    <location>
        <begin position="615"/>
        <end position="626"/>
    </location>
</feature>
<dbReference type="GO" id="GO:0005634">
    <property type="term" value="C:nucleus"/>
    <property type="evidence" value="ECO:0007669"/>
    <property type="project" value="UniProtKB-SubCell"/>
</dbReference>
<evidence type="ECO:0000256" key="3">
    <source>
        <dbReference type="ARBA" id="ARBA00023242"/>
    </source>
</evidence>
<evidence type="ECO:0000313" key="8">
    <source>
        <dbReference type="Proteomes" id="UP000078237"/>
    </source>
</evidence>
<dbReference type="EMBL" id="LCTW02000503">
    <property type="protein sequence ID" value="KXX73272.1"/>
    <property type="molecule type" value="Genomic_DNA"/>
</dbReference>
<feature type="compositionally biased region" description="Low complexity" evidence="4">
    <location>
        <begin position="648"/>
        <end position="659"/>
    </location>
</feature>
<feature type="region of interest" description="Disordered" evidence="4">
    <location>
        <begin position="210"/>
        <end position="247"/>
    </location>
</feature>
<feature type="region of interest" description="Disordered" evidence="4">
    <location>
        <begin position="426"/>
        <end position="452"/>
    </location>
</feature>
<dbReference type="GO" id="GO:0003682">
    <property type="term" value="F:chromatin binding"/>
    <property type="evidence" value="ECO:0007669"/>
    <property type="project" value="TreeGrafter"/>
</dbReference>
<evidence type="ECO:0000313" key="7">
    <source>
        <dbReference type="EMBL" id="KXX73272.1"/>
    </source>
</evidence>
<dbReference type="SUPFAM" id="SSF46785">
    <property type="entry name" value="Winged helix' DNA-binding domain"/>
    <property type="match status" value="1"/>
</dbReference>
<dbReference type="STRING" id="100816.A0A175VPR7"/>
<dbReference type="FunFam" id="1.10.10.580:FF:000004">
    <property type="entry name" value="Double-strand-break repair protein rad21"/>
    <property type="match status" value="1"/>
</dbReference>
<comment type="similarity">
    <text evidence="2">Belongs to the rad21 family.</text>
</comment>
<evidence type="ECO:0000256" key="1">
    <source>
        <dbReference type="ARBA" id="ARBA00004123"/>
    </source>
</evidence>
<dbReference type="Proteomes" id="UP000078237">
    <property type="component" value="Unassembled WGS sequence"/>
</dbReference>
<comment type="caution">
    <text evidence="7">The sequence shown here is derived from an EMBL/GenBank/DDBJ whole genome shotgun (WGS) entry which is preliminary data.</text>
</comment>
<name>A0A175VPR7_9PEZI</name>
<keyword evidence="3" id="KW-0539">Nucleus</keyword>
<comment type="subcellular location">
    <subcellularLocation>
        <location evidence="1">Nucleus</location>
    </subcellularLocation>
</comment>
<feature type="compositionally biased region" description="Basic and acidic residues" evidence="4">
    <location>
        <begin position="210"/>
        <end position="222"/>
    </location>
</feature>
<evidence type="ECO:0000259" key="5">
    <source>
        <dbReference type="Pfam" id="PF04824"/>
    </source>
</evidence>
<dbReference type="OrthoDB" id="10071381at2759"/>
<evidence type="ECO:0000259" key="6">
    <source>
        <dbReference type="Pfam" id="PF04825"/>
    </source>
</evidence>
<dbReference type="PANTHER" id="PTHR12585:SF69">
    <property type="entry name" value="FI11703P"/>
    <property type="match status" value="1"/>
</dbReference>
<dbReference type="VEuPathDB" id="FungiDB:MMYC01_209922"/>
<keyword evidence="8" id="KW-1185">Reference proteome</keyword>
<dbReference type="Gene3D" id="1.10.10.580">
    <property type="entry name" value="Structural maintenance of chromosome 1. Chain E"/>
    <property type="match status" value="1"/>
</dbReference>
<dbReference type="InterPro" id="IPR036390">
    <property type="entry name" value="WH_DNA-bd_sf"/>
</dbReference>
<feature type="region of interest" description="Disordered" evidence="4">
    <location>
        <begin position="320"/>
        <end position="343"/>
    </location>
</feature>
<dbReference type="GO" id="GO:0030892">
    <property type="term" value="C:mitotic cohesin complex"/>
    <property type="evidence" value="ECO:0007669"/>
    <property type="project" value="TreeGrafter"/>
</dbReference>
<dbReference type="AlphaFoldDB" id="A0A175VPR7"/>
<feature type="domain" description="Rad21/Rec8-like protein N-terminal" evidence="6">
    <location>
        <begin position="1"/>
        <end position="103"/>
    </location>
</feature>
<feature type="compositionally biased region" description="Polar residues" evidence="4">
    <location>
        <begin position="155"/>
        <end position="170"/>
    </location>
</feature>
<feature type="region of interest" description="Disordered" evidence="4">
    <location>
        <begin position="487"/>
        <end position="514"/>
    </location>
</feature>